<dbReference type="Proteomes" id="UP000000539">
    <property type="component" value="Chromosome 24"/>
</dbReference>
<feature type="compositionally biased region" description="Basic and acidic residues" evidence="3">
    <location>
        <begin position="577"/>
        <end position="588"/>
    </location>
</feature>
<feature type="compositionally biased region" description="Basic residues" evidence="3">
    <location>
        <begin position="379"/>
        <end position="392"/>
    </location>
</feature>
<comment type="similarity">
    <text evidence="1">Belongs to the CWC26 family.</text>
</comment>
<feature type="compositionally biased region" description="Basic and acidic residues" evidence="3">
    <location>
        <begin position="716"/>
        <end position="725"/>
    </location>
</feature>
<name>A0A8V1A3Q5_CHICK</name>
<dbReference type="GO" id="GO:0000398">
    <property type="term" value="P:mRNA splicing, via spliceosome"/>
    <property type="evidence" value="ECO:0000318"/>
    <property type="project" value="GO_Central"/>
</dbReference>
<feature type="region of interest" description="Disordered" evidence="3">
    <location>
        <begin position="90"/>
        <end position="672"/>
    </location>
</feature>
<proteinExistence type="inferred from homology"/>
<feature type="compositionally biased region" description="Basic and acidic residues" evidence="3">
    <location>
        <begin position="627"/>
        <end position="654"/>
    </location>
</feature>
<dbReference type="InterPro" id="IPR051112">
    <property type="entry name" value="CWC26_splicing_factor"/>
</dbReference>
<evidence type="ECO:0000313" key="4">
    <source>
        <dbReference type="Ensembl" id="ENSGALP00010037114.1"/>
    </source>
</evidence>
<dbReference type="GeneTree" id="ENSGT00390000014500"/>
<feature type="region of interest" description="Disordered" evidence="3">
    <location>
        <begin position="1"/>
        <end position="44"/>
    </location>
</feature>
<protein>
    <recommendedName>
        <fullName evidence="2">BUD13 homolog</fullName>
    </recommendedName>
</protein>
<reference evidence="4" key="3">
    <citation type="submission" date="2025-09" db="UniProtKB">
        <authorList>
            <consortium name="Ensembl"/>
        </authorList>
    </citation>
    <scope>IDENTIFICATION</scope>
    <source>
        <strain evidence="4">broiler</strain>
    </source>
</reference>
<dbReference type="AlphaFoldDB" id="A0A8V1A3Q5"/>
<dbReference type="GO" id="GO:0005684">
    <property type="term" value="C:U2-type spliceosomal complex"/>
    <property type="evidence" value="ECO:0000318"/>
    <property type="project" value="GO_Central"/>
</dbReference>
<evidence type="ECO:0000256" key="1">
    <source>
        <dbReference type="ARBA" id="ARBA00011069"/>
    </source>
</evidence>
<evidence type="ECO:0000256" key="3">
    <source>
        <dbReference type="SAM" id="MobiDB-lite"/>
    </source>
</evidence>
<dbReference type="FunCoup" id="A0A8V1A3Q5">
    <property type="interactions" value="2098"/>
</dbReference>
<feature type="compositionally biased region" description="Low complexity" evidence="3">
    <location>
        <begin position="541"/>
        <end position="554"/>
    </location>
</feature>
<dbReference type="GO" id="GO:0005654">
    <property type="term" value="C:nucleoplasm"/>
    <property type="evidence" value="ECO:0007669"/>
    <property type="project" value="Ensembl"/>
</dbReference>
<accession>A0A8V1A3Q5</accession>
<feature type="compositionally biased region" description="Basic and acidic residues" evidence="3">
    <location>
        <begin position="449"/>
        <end position="460"/>
    </location>
</feature>
<feature type="compositionally biased region" description="Basic and acidic residues" evidence="3">
    <location>
        <begin position="694"/>
        <end position="703"/>
    </location>
</feature>
<organism evidence="4 5">
    <name type="scientific">Gallus gallus</name>
    <name type="common">Chicken</name>
    <dbReference type="NCBI Taxonomy" id="9031"/>
    <lineage>
        <taxon>Eukaryota</taxon>
        <taxon>Metazoa</taxon>
        <taxon>Chordata</taxon>
        <taxon>Craniata</taxon>
        <taxon>Vertebrata</taxon>
        <taxon>Euteleostomi</taxon>
        <taxon>Archelosauria</taxon>
        <taxon>Archosauria</taxon>
        <taxon>Dinosauria</taxon>
        <taxon>Saurischia</taxon>
        <taxon>Theropoda</taxon>
        <taxon>Coelurosauria</taxon>
        <taxon>Aves</taxon>
        <taxon>Neognathae</taxon>
        <taxon>Galloanserae</taxon>
        <taxon>Galliformes</taxon>
        <taxon>Phasianidae</taxon>
        <taxon>Phasianinae</taxon>
        <taxon>Gallus</taxon>
    </lineage>
</organism>
<dbReference type="Ensembl" id="ENSGALT00010060355.1">
    <property type="protein sequence ID" value="ENSGALP00010037114.1"/>
    <property type="gene ID" value="ENSGALG00010024720.1"/>
</dbReference>
<keyword evidence="5" id="KW-1185">Reference proteome</keyword>
<feature type="region of interest" description="Disordered" evidence="3">
    <location>
        <begin position="694"/>
        <end position="734"/>
    </location>
</feature>
<gene>
    <name evidence="4" type="primary">BUD13</name>
</gene>
<sequence length="783" mass="90873">MAAQGVSKAQYLQRYLSGPPAAQPRRRRKKKLPSGSGRAGMRIVDDDVGWSSIAAVPEKEEEEDEGDMPVVAEFIDERPDEVKLMEEFRTNSKWKLLGDRDEDSQSSDVSVPAKATTRQQRHDSPDNSPPRRVRHDSPDLSPPRQERNNSPSLLPRKERQHGSPDLSPPRRKRHDSPDLSPPRRKRHDSPDLSPPRRKRHDSPDLSPPRRKRHDSPDLSPPRRKRHDSPDLSPPRRKRHDSPDLSPPRRKRHDSPDLSPPRRQRHDSPDLSPPRRKRHDSPDLSPPRRQRHDSPDPSPPRKKRHDSPDLSPVRISSAMGKKGCKMTDKSLLGEIQGEQLNCRHSSSDKSLSQQEQQTTPDLSLQRKKRYDSDPDSSPSLRKRARSPGHKKPSRTKDASPVKKLRRDSDSPPPRRGTQNASEADLSPQGKNHRALPSGKGQHGSKSPPDLSRHHYPDDKGSPKKGNMMSGVRAGLVSADVLRREQQELRKQERSSKHLEEESRHTETIFRDKSGRKRDLVQERLEQQQKDEAKSERDEQYARWGRGLAQGRQQQQNVEDAIKEMQKPLARYIDDEDLDRMLREQEREGDPMAEFIKKRKAKESKEKKEKPRYSGPAPPLNRFNIWPGHRWDGVDRWERLEQQQKDEAKSERDEQYARWGRGLAQGRQQQQNVEDAIKEMQKPLARYIDDEDLDRMLREQEREGDPMAEFIKKRKAKESKEKKEKPRYSGPAPPLNRFNIWPGHRWDGVDRSNGFEQQFFARMANKKAAQEFAYKWSIEDFRNLF</sequence>
<evidence type="ECO:0000256" key="2">
    <source>
        <dbReference type="ARBA" id="ARBA00014454"/>
    </source>
</evidence>
<reference evidence="4" key="1">
    <citation type="submission" date="2020-11" db="EMBL/GenBank/DDBJ databases">
        <title>Gallus gallus (Chicken) genome, bGalGal1, GRCg7b, maternal haplotype autosomes + Z &amp; W.</title>
        <authorList>
            <person name="Warren W."/>
            <person name="Formenti G."/>
            <person name="Fedrigo O."/>
            <person name="Haase B."/>
            <person name="Mountcastle J."/>
            <person name="Balacco J."/>
            <person name="Tracey A."/>
            <person name="Schneider V."/>
            <person name="Okimoto R."/>
            <person name="Cheng H."/>
            <person name="Hawken R."/>
            <person name="Howe K."/>
            <person name="Jarvis E.D."/>
        </authorList>
    </citation>
    <scope>NUCLEOTIDE SEQUENCE [LARGE SCALE GENOMIC DNA]</scope>
    <source>
        <strain evidence="4">Broiler</strain>
    </source>
</reference>
<reference evidence="4" key="2">
    <citation type="submission" date="2025-08" db="UniProtKB">
        <authorList>
            <consortium name="Ensembl"/>
        </authorList>
    </citation>
    <scope>IDENTIFICATION</scope>
    <source>
        <strain evidence="4">broiler</strain>
    </source>
</reference>
<dbReference type="OrthoDB" id="6022at2759"/>
<feature type="compositionally biased region" description="Basic and acidic residues" evidence="3">
    <location>
        <begin position="479"/>
        <end position="539"/>
    </location>
</feature>
<feature type="compositionally biased region" description="Low complexity" evidence="3">
    <location>
        <begin position="656"/>
        <end position="669"/>
    </location>
</feature>
<dbReference type="PANTHER" id="PTHR31809">
    <property type="entry name" value="BUD13 HOMOLOG"/>
    <property type="match status" value="1"/>
</dbReference>
<dbReference type="Pfam" id="PF09736">
    <property type="entry name" value="Bud13"/>
    <property type="match status" value="1"/>
</dbReference>
<feature type="compositionally biased region" description="Basic and acidic residues" evidence="3">
    <location>
        <begin position="601"/>
        <end position="610"/>
    </location>
</feature>
<dbReference type="PANTHER" id="PTHR31809:SF0">
    <property type="entry name" value="BUD13 HOMOLOG"/>
    <property type="match status" value="1"/>
</dbReference>
<evidence type="ECO:0000313" key="5">
    <source>
        <dbReference type="Proteomes" id="UP000000539"/>
    </source>
</evidence>
<dbReference type="GO" id="GO:0071005">
    <property type="term" value="C:U2-type precatalytic spliceosome"/>
    <property type="evidence" value="ECO:0007669"/>
    <property type="project" value="Ensembl"/>
</dbReference>
<dbReference type="InterPro" id="IPR018609">
    <property type="entry name" value="Bud13"/>
</dbReference>
<feature type="compositionally biased region" description="Polar residues" evidence="3">
    <location>
        <begin position="337"/>
        <end position="361"/>
    </location>
</feature>